<proteinExistence type="predicted"/>
<dbReference type="Proteomes" id="UP000290407">
    <property type="component" value="Unassembled WGS sequence"/>
</dbReference>
<protein>
    <submittedName>
        <fullName evidence="1">Uncharacterized protein</fullName>
    </submittedName>
</protein>
<organism evidence="1 2">
    <name type="scientific">Spirosoma sordidisoli</name>
    <dbReference type="NCBI Taxonomy" id="2502893"/>
    <lineage>
        <taxon>Bacteria</taxon>
        <taxon>Pseudomonadati</taxon>
        <taxon>Bacteroidota</taxon>
        <taxon>Cytophagia</taxon>
        <taxon>Cytophagales</taxon>
        <taxon>Cytophagaceae</taxon>
        <taxon>Spirosoma</taxon>
    </lineage>
</organism>
<dbReference type="Pfam" id="PF05345">
    <property type="entry name" value="He_PIG"/>
    <property type="match status" value="1"/>
</dbReference>
<keyword evidence="2" id="KW-1185">Reference proteome</keyword>
<gene>
    <name evidence="1" type="ORF">EQG79_01485</name>
</gene>
<evidence type="ECO:0000313" key="1">
    <source>
        <dbReference type="EMBL" id="RYC70851.1"/>
    </source>
</evidence>
<accession>A0A4Q2USJ6</accession>
<name>A0A4Q2USJ6_9BACT</name>
<evidence type="ECO:0000313" key="2">
    <source>
        <dbReference type="Proteomes" id="UP000290407"/>
    </source>
</evidence>
<dbReference type="RefSeq" id="WP_129599329.1">
    <property type="nucleotide sequence ID" value="NZ_SBLB01000001.1"/>
</dbReference>
<dbReference type="GO" id="GO:0016020">
    <property type="term" value="C:membrane"/>
    <property type="evidence" value="ECO:0007669"/>
    <property type="project" value="InterPro"/>
</dbReference>
<dbReference type="Gene3D" id="2.60.40.10">
    <property type="entry name" value="Immunoglobulins"/>
    <property type="match status" value="1"/>
</dbReference>
<reference evidence="1 2" key="1">
    <citation type="submission" date="2019-01" db="EMBL/GenBank/DDBJ databases">
        <title>Spirosoma flava sp. nov., a propanil-degrading bacterium isolated from herbicide-contaminated soil.</title>
        <authorList>
            <person name="Zhang L."/>
            <person name="Jiang J.-D."/>
        </authorList>
    </citation>
    <scope>NUCLEOTIDE SEQUENCE [LARGE SCALE GENOMIC DNA]</scope>
    <source>
        <strain evidence="1 2">TY50</strain>
    </source>
</reference>
<dbReference type="EMBL" id="SBLB01000001">
    <property type="protein sequence ID" value="RYC70851.1"/>
    <property type="molecule type" value="Genomic_DNA"/>
</dbReference>
<dbReference type="SUPFAM" id="SSF49313">
    <property type="entry name" value="Cadherin-like"/>
    <property type="match status" value="1"/>
</dbReference>
<dbReference type="AlphaFoldDB" id="A0A4Q2USJ6"/>
<dbReference type="GO" id="GO:0005509">
    <property type="term" value="F:calcium ion binding"/>
    <property type="evidence" value="ECO:0007669"/>
    <property type="project" value="InterPro"/>
</dbReference>
<dbReference type="InterPro" id="IPR013783">
    <property type="entry name" value="Ig-like_fold"/>
</dbReference>
<dbReference type="InterPro" id="IPR015919">
    <property type="entry name" value="Cadherin-like_sf"/>
</dbReference>
<comment type="caution">
    <text evidence="1">The sequence shown here is derived from an EMBL/GenBank/DDBJ whole genome shotgun (WGS) entry which is preliminary data.</text>
</comment>
<sequence>MPIREIDSGDLVNAGRDKVNESLGEVPTQFELTPEGDLIITKHNGQTITIPFKNVFAALGTIFDSIAIGQATDEVPGTVLLVNEDDTAQFEAENRVLTAAQVGRLIVQIKDSFEEVSLDDTIFVDPVTDKTPYFKGSLKGTLKPLPAGMTAKAVVVGTDDEFYTGSASAGGGTNPTPTKTYRAGELYKWKAPNTTPPPTTPNYSGRVDFIDCDRGVGAWVLDLNKPNTPIVARLVIDGVLVETKTAHKPRPDVVANFNLTGTVIPGVEFLLPEWAKDGKQHQIQVLMGPSGSAEVGYNTPNNLLTCAVVPPPNNEPYPVQFKVSGRTAMTKGVPGTSWSVVERLNTGTERAFSGSTAPNWAATPSDDLLLTPNAGAKTVNIDAGPASKNFSLGATVEYNGKAYPAEPLNVQVLDAVCTRPNSGLQSYRLHYNYVKDGMGNPFRTPTEANNVLGQIYDRTLNATLTPNGGFVMQVGQLAKGQTIYNGTGTSCENVSDGIYPVTDINNGNTIKKAIQVFQGKIIDVVDSAYGSNLNRPPVRVVAIGFMAWEVGLPFSVNIPETNFSDPDNDPLQWVLQWRASDTDEWSLSLPSWINFDPPTRRVYGQAPPTAGTHLFRFVVADGRGGYADDPFVFNILPKSTTTAQITGAAIWRQAADKLVFLFRTAQTASLSLEDSWSGEEPFSPGAWLASDYSAPPVSLNRPAGFESYQYYDAYPWRPEYQATLDNEYSVFQVRITGQSTPIFTANLIASNLQIGQVRTIYTS</sequence>